<dbReference type="Proteomes" id="UP000290287">
    <property type="component" value="Unassembled WGS sequence"/>
</dbReference>
<accession>A0A4Q0YQ63</accession>
<keyword evidence="1" id="KW-0472">Membrane</keyword>
<reference evidence="2 3" key="1">
    <citation type="submission" date="2017-10" db="EMBL/GenBank/DDBJ databases">
        <title>Nyctiphanis sp. nov., isolated from the stomach of the euphausiid Nyctiphanes simplex (Hansen, 1911) in the Gulf of California.</title>
        <authorList>
            <person name="Gomez-Gil B."/>
            <person name="Aguilar-Mendez M."/>
            <person name="Lopez-Cortes A."/>
            <person name="Gomez-Gutierrez J."/>
            <person name="Roque A."/>
            <person name="Lang E."/>
            <person name="Gonzalez-Castillo A."/>
        </authorList>
    </citation>
    <scope>NUCLEOTIDE SEQUENCE [LARGE SCALE GENOMIC DNA]</scope>
    <source>
        <strain evidence="2 3">CAIM 600</strain>
    </source>
</reference>
<dbReference type="EMBL" id="PEIB01000016">
    <property type="protein sequence ID" value="RXJ72695.1"/>
    <property type="molecule type" value="Genomic_DNA"/>
</dbReference>
<protein>
    <submittedName>
        <fullName evidence="2">Uncharacterized protein</fullName>
    </submittedName>
</protein>
<gene>
    <name evidence="2" type="ORF">CS022_13725</name>
</gene>
<keyword evidence="1" id="KW-0812">Transmembrane</keyword>
<feature type="transmembrane region" description="Helical" evidence="1">
    <location>
        <begin position="36"/>
        <end position="59"/>
    </location>
</feature>
<dbReference type="RefSeq" id="WP_129122743.1">
    <property type="nucleotide sequence ID" value="NZ_PEIB01000016.1"/>
</dbReference>
<proteinExistence type="predicted"/>
<evidence type="ECO:0000256" key="1">
    <source>
        <dbReference type="SAM" id="Phobius"/>
    </source>
</evidence>
<comment type="caution">
    <text evidence="2">The sequence shown here is derived from an EMBL/GenBank/DDBJ whole genome shotgun (WGS) entry which is preliminary data.</text>
</comment>
<feature type="transmembrane region" description="Helical" evidence="1">
    <location>
        <begin position="6"/>
        <end position="24"/>
    </location>
</feature>
<name>A0A4Q0YQ63_9GAMM</name>
<evidence type="ECO:0000313" key="2">
    <source>
        <dbReference type="EMBL" id="RXJ72695.1"/>
    </source>
</evidence>
<keyword evidence="3" id="KW-1185">Reference proteome</keyword>
<organism evidence="2 3">
    <name type="scientific">Veronia nyctiphanis</name>
    <dbReference type="NCBI Taxonomy" id="1278244"/>
    <lineage>
        <taxon>Bacteria</taxon>
        <taxon>Pseudomonadati</taxon>
        <taxon>Pseudomonadota</taxon>
        <taxon>Gammaproteobacteria</taxon>
        <taxon>Vibrionales</taxon>
        <taxon>Vibrionaceae</taxon>
        <taxon>Veronia</taxon>
    </lineage>
</organism>
<evidence type="ECO:0000313" key="3">
    <source>
        <dbReference type="Proteomes" id="UP000290287"/>
    </source>
</evidence>
<sequence length="80" mass="8783">MTTDVIMLCQFVAGCALLIGIMCYRVAKKKTQSPILSALIGGILSVCPLLGLLYLLVLIKRPDLPNLRQRLASHQSFPSR</sequence>
<keyword evidence="1" id="KW-1133">Transmembrane helix</keyword>
<dbReference type="AlphaFoldDB" id="A0A4Q0YQ63"/>